<dbReference type="Proteomes" id="UP000198851">
    <property type="component" value="Unassembled WGS sequence"/>
</dbReference>
<dbReference type="GO" id="GO:0006298">
    <property type="term" value="P:mismatch repair"/>
    <property type="evidence" value="ECO:0007669"/>
    <property type="project" value="UniProtKB-UniRule"/>
</dbReference>
<keyword evidence="2 6" id="KW-0255">Endonuclease</keyword>
<evidence type="ECO:0000256" key="1">
    <source>
        <dbReference type="ARBA" id="ARBA00022722"/>
    </source>
</evidence>
<comment type="function">
    <text evidence="6">May nick specific sequences that contain T:G mispairs resulting from m5C-deamination.</text>
</comment>
<name>A0A1I4CFY9_9RHOB</name>
<keyword evidence="8" id="KW-1185">Reference proteome</keyword>
<organism evidence="7 8">
    <name type="scientific">Shimia haliotis</name>
    <dbReference type="NCBI Taxonomy" id="1280847"/>
    <lineage>
        <taxon>Bacteria</taxon>
        <taxon>Pseudomonadati</taxon>
        <taxon>Pseudomonadota</taxon>
        <taxon>Alphaproteobacteria</taxon>
        <taxon>Rhodobacterales</taxon>
        <taxon>Roseobacteraceae</taxon>
    </lineage>
</organism>
<dbReference type="OrthoDB" id="9801520at2"/>
<dbReference type="NCBIfam" id="TIGR00632">
    <property type="entry name" value="vsr"/>
    <property type="match status" value="1"/>
</dbReference>
<sequence length="136" mass="16303">MDTLTPEQRSERMSRVRGRDTKPELLVRRLVHGMGYRYRLHRPDLPRKPDLVFPARRKVIFVHGCFWHRHPDPACPLARLPKSRLDFWGPKLETNRKRDERSIVLLAELGWDVLVVWECQTKNREELQARIREFLG</sequence>
<keyword evidence="5 6" id="KW-0234">DNA repair</keyword>
<evidence type="ECO:0000256" key="5">
    <source>
        <dbReference type="ARBA" id="ARBA00023204"/>
    </source>
</evidence>
<reference evidence="8" key="1">
    <citation type="submission" date="2016-10" db="EMBL/GenBank/DDBJ databases">
        <authorList>
            <person name="Varghese N."/>
            <person name="Submissions S."/>
        </authorList>
    </citation>
    <scope>NUCLEOTIDE SEQUENCE [LARGE SCALE GENOMIC DNA]</scope>
    <source>
        <strain evidence="8">DSM 28453</strain>
    </source>
</reference>
<accession>A0A1I4CFY9</accession>
<evidence type="ECO:0000256" key="6">
    <source>
        <dbReference type="PIRNR" id="PIRNR018267"/>
    </source>
</evidence>
<dbReference type="EMBL" id="FOSZ01000002">
    <property type="protein sequence ID" value="SFK79217.1"/>
    <property type="molecule type" value="Genomic_DNA"/>
</dbReference>
<dbReference type="EC" id="3.1.-.-" evidence="6"/>
<proteinExistence type="inferred from homology"/>
<dbReference type="InterPro" id="IPR011335">
    <property type="entry name" value="Restrct_endonuc-II-like"/>
</dbReference>
<dbReference type="SUPFAM" id="SSF52980">
    <property type="entry name" value="Restriction endonuclease-like"/>
    <property type="match status" value="1"/>
</dbReference>
<dbReference type="PIRSF" id="PIRSF018267">
    <property type="entry name" value="VSR_endonuc"/>
    <property type="match status" value="1"/>
</dbReference>
<dbReference type="STRING" id="1280847.SAMN04488036_102208"/>
<dbReference type="Gene3D" id="3.40.960.10">
    <property type="entry name" value="VSR Endonuclease"/>
    <property type="match status" value="1"/>
</dbReference>
<dbReference type="GO" id="GO:0004519">
    <property type="term" value="F:endonuclease activity"/>
    <property type="evidence" value="ECO:0007669"/>
    <property type="project" value="UniProtKB-KW"/>
</dbReference>
<dbReference type="RefSeq" id="WP_093321863.1">
    <property type="nucleotide sequence ID" value="NZ_FOSZ01000002.1"/>
</dbReference>
<dbReference type="Pfam" id="PF03852">
    <property type="entry name" value="Vsr"/>
    <property type="match status" value="1"/>
</dbReference>
<keyword evidence="1 6" id="KW-0540">Nuclease</keyword>
<protein>
    <recommendedName>
        <fullName evidence="6">Very short patch repair endonuclease</fullName>
        <ecNumber evidence="6">3.1.-.-</ecNumber>
    </recommendedName>
</protein>
<keyword evidence="3 6" id="KW-0227">DNA damage</keyword>
<evidence type="ECO:0000313" key="8">
    <source>
        <dbReference type="Proteomes" id="UP000198851"/>
    </source>
</evidence>
<dbReference type="GO" id="GO:0016787">
    <property type="term" value="F:hydrolase activity"/>
    <property type="evidence" value="ECO:0007669"/>
    <property type="project" value="UniProtKB-KW"/>
</dbReference>
<comment type="similarity">
    <text evidence="6">Belongs to the vsr family.</text>
</comment>
<dbReference type="CDD" id="cd00221">
    <property type="entry name" value="Vsr"/>
    <property type="match status" value="1"/>
</dbReference>
<evidence type="ECO:0000313" key="7">
    <source>
        <dbReference type="EMBL" id="SFK79217.1"/>
    </source>
</evidence>
<dbReference type="AlphaFoldDB" id="A0A1I4CFY9"/>
<gene>
    <name evidence="7" type="ORF">SAMN04488036_102208</name>
</gene>
<keyword evidence="4 6" id="KW-0378">Hydrolase</keyword>
<evidence type="ECO:0000256" key="4">
    <source>
        <dbReference type="ARBA" id="ARBA00022801"/>
    </source>
</evidence>
<evidence type="ECO:0000256" key="2">
    <source>
        <dbReference type="ARBA" id="ARBA00022759"/>
    </source>
</evidence>
<dbReference type="InterPro" id="IPR004603">
    <property type="entry name" value="DNA_mismatch_endonuc_vsr"/>
</dbReference>
<evidence type="ECO:0000256" key="3">
    <source>
        <dbReference type="ARBA" id="ARBA00022763"/>
    </source>
</evidence>